<dbReference type="SMART" id="SM00382">
    <property type="entry name" value="AAA"/>
    <property type="match status" value="1"/>
</dbReference>
<evidence type="ECO:0000313" key="7">
    <source>
        <dbReference type="Proteomes" id="UP000050863"/>
    </source>
</evidence>
<dbReference type="PANTHER" id="PTHR45772">
    <property type="entry name" value="CONSERVED COMPONENT OF ABC TRANSPORTER FOR NATURAL AMINO ACIDS-RELATED"/>
    <property type="match status" value="1"/>
</dbReference>
<evidence type="ECO:0000256" key="4">
    <source>
        <dbReference type="ARBA" id="ARBA00024722"/>
    </source>
</evidence>
<dbReference type="STRING" id="280332.CQ12_30280"/>
<dbReference type="PROSITE" id="PS50893">
    <property type="entry name" value="ABC_TRANSPORTER_2"/>
    <property type="match status" value="1"/>
</dbReference>
<dbReference type="Gene3D" id="3.40.50.300">
    <property type="entry name" value="P-loop containing nucleotide triphosphate hydrolases"/>
    <property type="match status" value="1"/>
</dbReference>
<name>A0A0R3KHM5_9BRAD</name>
<dbReference type="InterPro" id="IPR051120">
    <property type="entry name" value="ABC_AA/LPS_Transport"/>
</dbReference>
<sequence length="238" mass="25498">MLLEVAGLKKSFGSIVVADDLDLVVAPGEAVGIIGPNGAGKTTLFNLIAGGLAPTAGYFRFDGRDFTGVPLQGRCRAGIGRTHQIPQPFEKLTVFENLLVGAVYGRRKTEAAVAQSCGEILERLGLLKRANTLAGSLTLLERKRLEMARALATAPKLLLLDEIAGGLTEGECSELVATIREIRQTGVAILWIEHVVHALLAVIDRLVVLNFGRKIADGVPKQVMQLPEVHQIYMGIEA</sequence>
<evidence type="ECO:0000256" key="3">
    <source>
        <dbReference type="ARBA" id="ARBA00022840"/>
    </source>
</evidence>
<gene>
    <name evidence="6" type="ORF">CQ12_30280</name>
</gene>
<dbReference type="GO" id="GO:0015808">
    <property type="term" value="P:L-alanine transport"/>
    <property type="evidence" value="ECO:0007669"/>
    <property type="project" value="TreeGrafter"/>
</dbReference>
<dbReference type="AlphaFoldDB" id="A0A0R3KHM5"/>
<evidence type="ECO:0000256" key="1">
    <source>
        <dbReference type="ARBA" id="ARBA00022448"/>
    </source>
</evidence>
<dbReference type="GO" id="GO:0015192">
    <property type="term" value="F:L-phenylalanine transmembrane transporter activity"/>
    <property type="evidence" value="ECO:0007669"/>
    <property type="project" value="TreeGrafter"/>
</dbReference>
<dbReference type="RefSeq" id="WP_057840156.1">
    <property type="nucleotide sequence ID" value="NZ_LLXZ01000211.1"/>
</dbReference>
<feature type="domain" description="ABC transporter" evidence="5">
    <location>
        <begin position="3"/>
        <end position="236"/>
    </location>
</feature>
<proteinExistence type="predicted"/>
<dbReference type="GO" id="GO:1903806">
    <property type="term" value="P:L-isoleucine import across plasma membrane"/>
    <property type="evidence" value="ECO:0007669"/>
    <property type="project" value="TreeGrafter"/>
</dbReference>
<dbReference type="GO" id="GO:0005886">
    <property type="term" value="C:plasma membrane"/>
    <property type="evidence" value="ECO:0007669"/>
    <property type="project" value="TreeGrafter"/>
</dbReference>
<dbReference type="PANTHER" id="PTHR45772:SF7">
    <property type="entry name" value="AMINO ACID ABC TRANSPORTER ATP-BINDING PROTEIN"/>
    <property type="match status" value="1"/>
</dbReference>
<dbReference type="GO" id="GO:0015188">
    <property type="term" value="F:L-isoleucine transmembrane transporter activity"/>
    <property type="evidence" value="ECO:0007669"/>
    <property type="project" value="TreeGrafter"/>
</dbReference>
<accession>A0A0R3KHM5</accession>
<dbReference type="EMBL" id="LLXZ01000211">
    <property type="protein sequence ID" value="KRQ95224.1"/>
    <property type="molecule type" value="Genomic_DNA"/>
</dbReference>
<dbReference type="GO" id="GO:1903805">
    <property type="term" value="P:L-valine import across plasma membrane"/>
    <property type="evidence" value="ECO:0007669"/>
    <property type="project" value="TreeGrafter"/>
</dbReference>
<dbReference type="GO" id="GO:0016887">
    <property type="term" value="F:ATP hydrolysis activity"/>
    <property type="evidence" value="ECO:0007669"/>
    <property type="project" value="InterPro"/>
</dbReference>
<evidence type="ECO:0000256" key="2">
    <source>
        <dbReference type="ARBA" id="ARBA00022741"/>
    </source>
</evidence>
<dbReference type="CDD" id="cd03219">
    <property type="entry name" value="ABC_Mj1267_LivG_branched"/>
    <property type="match status" value="1"/>
</dbReference>
<keyword evidence="7" id="KW-1185">Reference proteome</keyword>
<reference evidence="6 7" key="1">
    <citation type="submission" date="2014-03" db="EMBL/GenBank/DDBJ databases">
        <title>Bradyrhizobium valentinum sp. nov., isolated from effective nodules of Lupinus mariae-josephae, a lupine endemic of basic-lime soils in Eastern Spain.</title>
        <authorList>
            <person name="Duran D."/>
            <person name="Rey L."/>
            <person name="Navarro A."/>
            <person name="Busquets A."/>
            <person name="Imperial J."/>
            <person name="Ruiz-Argueso T."/>
        </authorList>
    </citation>
    <scope>NUCLEOTIDE SEQUENCE [LARGE SCALE GENOMIC DNA]</scope>
    <source>
        <strain evidence="6 7">PAC68</strain>
    </source>
</reference>
<keyword evidence="1" id="KW-0813">Transport</keyword>
<comment type="caution">
    <text evidence="6">The sequence shown here is derived from an EMBL/GenBank/DDBJ whole genome shotgun (WGS) entry which is preliminary data.</text>
</comment>
<dbReference type="SUPFAM" id="SSF52540">
    <property type="entry name" value="P-loop containing nucleoside triphosphate hydrolases"/>
    <property type="match status" value="1"/>
</dbReference>
<comment type="function">
    <text evidence="4">Involved in beta-(1--&gt;2)glucan export. Transmembrane domains (TMD) form a pore in the inner membrane and the ATP-binding domain (NBD) is responsible for energy generation.</text>
</comment>
<dbReference type="InterPro" id="IPR003439">
    <property type="entry name" value="ABC_transporter-like_ATP-bd"/>
</dbReference>
<protein>
    <submittedName>
        <fullName evidence="6">ABC transporter ATP-binding protein</fullName>
    </submittedName>
</protein>
<dbReference type="OrthoDB" id="9779872at2"/>
<organism evidence="6 7">
    <name type="scientific">Bradyrhizobium jicamae</name>
    <dbReference type="NCBI Taxonomy" id="280332"/>
    <lineage>
        <taxon>Bacteria</taxon>
        <taxon>Pseudomonadati</taxon>
        <taxon>Pseudomonadota</taxon>
        <taxon>Alphaproteobacteria</taxon>
        <taxon>Hyphomicrobiales</taxon>
        <taxon>Nitrobacteraceae</taxon>
        <taxon>Bradyrhizobium</taxon>
    </lineage>
</organism>
<dbReference type="Proteomes" id="UP000050863">
    <property type="component" value="Unassembled WGS sequence"/>
</dbReference>
<evidence type="ECO:0000313" key="6">
    <source>
        <dbReference type="EMBL" id="KRQ95224.1"/>
    </source>
</evidence>
<dbReference type="GO" id="GO:0005304">
    <property type="term" value="F:L-valine transmembrane transporter activity"/>
    <property type="evidence" value="ECO:0007669"/>
    <property type="project" value="TreeGrafter"/>
</dbReference>
<dbReference type="InterPro" id="IPR027417">
    <property type="entry name" value="P-loop_NTPase"/>
</dbReference>
<dbReference type="GO" id="GO:0005524">
    <property type="term" value="F:ATP binding"/>
    <property type="evidence" value="ECO:0007669"/>
    <property type="project" value="UniProtKB-KW"/>
</dbReference>
<keyword evidence="3 6" id="KW-0067">ATP-binding</keyword>
<evidence type="ECO:0000259" key="5">
    <source>
        <dbReference type="PROSITE" id="PS50893"/>
    </source>
</evidence>
<dbReference type="Pfam" id="PF00005">
    <property type="entry name" value="ABC_tran"/>
    <property type="match status" value="1"/>
</dbReference>
<keyword evidence="2" id="KW-0547">Nucleotide-binding</keyword>
<dbReference type="InterPro" id="IPR003593">
    <property type="entry name" value="AAA+_ATPase"/>
</dbReference>
<dbReference type="GO" id="GO:0042941">
    <property type="term" value="P:D-alanine transmembrane transport"/>
    <property type="evidence" value="ECO:0007669"/>
    <property type="project" value="TreeGrafter"/>
</dbReference>